<dbReference type="Proteomes" id="UP000054047">
    <property type="component" value="Unassembled WGS sequence"/>
</dbReference>
<dbReference type="PANTHER" id="PTHR21700:SF24">
    <property type="entry name" value="TRANSTHYRETIN-LIKE FAMILY PROTEIN"/>
    <property type="match status" value="1"/>
</dbReference>
<dbReference type="AlphaFoldDB" id="A0A0C2FQZ1"/>
<comment type="subcellular location">
    <subcellularLocation>
        <location evidence="1">Secreted</location>
    </subcellularLocation>
</comment>
<sequence length="93" mass="10565">MISVFDRKLDEGRTDANGVFKLWGTAKEISHIDPQLNIYHKCNYKGPCYKKIPIDIPEEYINAGNRGDILTYFDIGVLELSKNLKGQSTDCIN</sequence>
<dbReference type="Pfam" id="PF01060">
    <property type="entry name" value="TTR-52"/>
    <property type="match status" value="1"/>
</dbReference>
<evidence type="ECO:0000256" key="2">
    <source>
        <dbReference type="ARBA" id="ARBA00010112"/>
    </source>
</evidence>
<protein>
    <submittedName>
        <fullName evidence="5">Transthyretin-like family protein</fullName>
    </submittedName>
</protein>
<dbReference type="GO" id="GO:0005576">
    <property type="term" value="C:extracellular region"/>
    <property type="evidence" value="ECO:0007669"/>
    <property type="project" value="UniProtKB-SubCell"/>
</dbReference>
<dbReference type="PANTHER" id="PTHR21700">
    <property type="entry name" value="TRANSTHYRETIN-LIKE FAMILY PROTEIN-RELATED"/>
    <property type="match status" value="1"/>
</dbReference>
<dbReference type="InterPro" id="IPR038479">
    <property type="entry name" value="Transthyretin-like_sf"/>
</dbReference>
<gene>
    <name evidence="5" type="ORF">ANCDUO_20827</name>
</gene>
<evidence type="ECO:0000256" key="3">
    <source>
        <dbReference type="ARBA" id="ARBA00022525"/>
    </source>
</evidence>
<keyword evidence="4" id="KW-0732">Signal</keyword>
<organism evidence="5 6">
    <name type="scientific">Ancylostoma duodenale</name>
    <dbReference type="NCBI Taxonomy" id="51022"/>
    <lineage>
        <taxon>Eukaryota</taxon>
        <taxon>Metazoa</taxon>
        <taxon>Ecdysozoa</taxon>
        <taxon>Nematoda</taxon>
        <taxon>Chromadorea</taxon>
        <taxon>Rhabditida</taxon>
        <taxon>Rhabditina</taxon>
        <taxon>Rhabditomorpha</taxon>
        <taxon>Strongyloidea</taxon>
        <taxon>Ancylostomatidae</taxon>
        <taxon>Ancylostomatinae</taxon>
        <taxon>Ancylostoma</taxon>
    </lineage>
</organism>
<dbReference type="Gene3D" id="2.60.40.3330">
    <property type="match status" value="1"/>
</dbReference>
<dbReference type="OrthoDB" id="5916590at2759"/>
<dbReference type="InterPro" id="IPR001534">
    <property type="entry name" value="Transthyretin-like"/>
</dbReference>
<evidence type="ECO:0000313" key="6">
    <source>
        <dbReference type="Proteomes" id="UP000054047"/>
    </source>
</evidence>
<evidence type="ECO:0000313" key="5">
    <source>
        <dbReference type="EMBL" id="KIH49099.1"/>
    </source>
</evidence>
<keyword evidence="6" id="KW-1185">Reference proteome</keyword>
<accession>A0A0C2FQZ1</accession>
<evidence type="ECO:0000256" key="1">
    <source>
        <dbReference type="ARBA" id="ARBA00004613"/>
    </source>
</evidence>
<name>A0A0C2FQZ1_9BILA</name>
<reference evidence="5 6" key="1">
    <citation type="submission" date="2013-12" db="EMBL/GenBank/DDBJ databases">
        <title>Draft genome of the parsitic nematode Ancylostoma duodenale.</title>
        <authorList>
            <person name="Mitreva M."/>
        </authorList>
    </citation>
    <scope>NUCLEOTIDE SEQUENCE [LARGE SCALE GENOMIC DNA]</scope>
    <source>
        <strain evidence="5 6">Zhejiang</strain>
    </source>
</reference>
<comment type="similarity">
    <text evidence="2">Belongs to the nematode transthyretin-like family.</text>
</comment>
<dbReference type="GO" id="GO:0009986">
    <property type="term" value="C:cell surface"/>
    <property type="evidence" value="ECO:0007669"/>
    <property type="project" value="InterPro"/>
</dbReference>
<keyword evidence="3" id="KW-0964">Secreted</keyword>
<proteinExistence type="inferred from homology"/>
<evidence type="ECO:0000256" key="4">
    <source>
        <dbReference type="ARBA" id="ARBA00022729"/>
    </source>
</evidence>
<dbReference type="EMBL" id="KN755056">
    <property type="protein sequence ID" value="KIH49099.1"/>
    <property type="molecule type" value="Genomic_DNA"/>
</dbReference>